<proteinExistence type="predicted"/>
<evidence type="ECO:0000313" key="1">
    <source>
        <dbReference type="EMBL" id="KAJ8625748.1"/>
    </source>
</evidence>
<protein>
    <submittedName>
        <fullName evidence="1">Uncharacterized protein</fullName>
    </submittedName>
</protein>
<keyword evidence="2" id="KW-1185">Reference proteome</keyword>
<comment type="caution">
    <text evidence="1">The sequence shown here is derived from an EMBL/GenBank/DDBJ whole genome shotgun (WGS) entry which is preliminary data.</text>
</comment>
<dbReference type="Proteomes" id="UP001234297">
    <property type="component" value="Chromosome 11"/>
</dbReference>
<evidence type="ECO:0000313" key="2">
    <source>
        <dbReference type="Proteomes" id="UP001234297"/>
    </source>
</evidence>
<organism evidence="1 2">
    <name type="scientific">Persea americana</name>
    <name type="common">Avocado</name>
    <dbReference type="NCBI Taxonomy" id="3435"/>
    <lineage>
        <taxon>Eukaryota</taxon>
        <taxon>Viridiplantae</taxon>
        <taxon>Streptophyta</taxon>
        <taxon>Embryophyta</taxon>
        <taxon>Tracheophyta</taxon>
        <taxon>Spermatophyta</taxon>
        <taxon>Magnoliopsida</taxon>
        <taxon>Magnoliidae</taxon>
        <taxon>Laurales</taxon>
        <taxon>Lauraceae</taxon>
        <taxon>Persea</taxon>
    </lineage>
</organism>
<gene>
    <name evidence="1" type="ORF">MRB53_034278</name>
</gene>
<dbReference type="EMBL" id="CM056819">
    <property type="protein sequence ID" value="KAJ8625748.1"/>
    <property type="molecule type" value="Genomic_DNA"/>
</dbReference>
<reference evidence="1 2" key="1">
    <citation type="journal article" date="2022" name="Hortic Res">
        <title>A haplotype resolved chromosomal level avocado genome allows analysis of novel avocado genes.</title>
        <authorList>
            <person name="Nath O."/>
            <person name="Fletcher S.J."/>
            <person name="Hayward A."/>
            <person name="Shaw L.M."/>
            <person name="Masouleh A.K."/>
            <person name="Furtado A."/>
            <person name="Henry R.J."/>
            <person name="Mitter N."/>
        </authorList>
    </citation>
    <scope>NUCLEOTIDE SEQUENCE [LARGE SCALE GENOMIC DNA]</scope>
    <source>
        <strain evidence="2">cv. Hass</strain>
    </source>
</reference>
<sequence length="120" mass="13728">MSGGQPVTAAMHDAPVKELAWVPEMNLLVTGSWDKTLSDHIASDIKWYSQHLVKRAFFYKLVMVGMAAQKRKVNLERVLNRVWTLHMPQVINQPLQPAWLPVKISHPLLSVDGLFRGQWM</sequence>
<accession>A0ACC2KXM5</accession>
<name>A0ACC2KXM5_PERAE</name>